<organism evidence="3 4">
    <name type="scientific">Glycomyces albidus</name>
    <dbReference type="NCBI Taxonomy" id="2656774"/>
    <lineage>
        <taxon>Bacteria</taxon>
        <taxon>Bacillati</taxon>
        <taxon>Actinomycetota</taxon>
        <taxon>Actinomycetes</taxon>
        <taxon>Glycomycetales</taxon>
        <taxon>Glycomycetaceae</taxon>
        <taxon>Glycomyces</taxon>
    </lineage>
</organism>
<reference evidence="3 4" key="1">
    <citation type="submission" date="2019-10" db="EMBL/GenBank/DDBJ databases">
        <title>Glycomyces albidus sp. nov., a novel actinomycete isolated from rhizosphere soil of wheat (Triticum aestivum L.).</title>
        <authorList>
            <person name="Qian L."/>
        </authorList>
    </citation>
    <scope>NUCLEOTIDE SEQUENCE [LARGE SCALE GENOMIC DNA]</scope>
    <source>
        <strain evidence="3 4">NEAU-7082</strain>
    </source>
</reference>
<dbReference type="Proteomes" id="UP000477750">
    <property type="component" value="Unassembled WGS sequence"/>
</dbReference>
<gene>
    <name evidence="3" type="ORF">GFD30_13825</name>
</gene>
<proteinExistence type="predicted"/>
<feature type="transmembrane region" description="Helical" evidence="2">
    <location>
        <begin position="194"/>
        <end position="212"/>
    </location>
</feature>
<protein>
    <submittedName>
        <fullName evidence="3">ABC transporter permease</fullName>
    </submittedName>
</protein>
<keyword evidence="2" id="KW-0812">Transmembrane</keyword>
<evidence type="ECO:0000313" key="3">
    <source>
        <dbReference type="EMBL" id="MQM26640.1"/>
    </source>
</evidence>
<evidence type="ECO:0000256" key="1">
    <source>
        <dbReference type="SAM" id="MobiDB-lite"/>
    </source>
</evidence>
<feature type="transmembrane region" description="Helical" evidence="2">
    <location>
        <begin position="224"/>
        <end position="244"/>
    </location>
</feature>
<accession>A0A6L5GAR0</accession>
<comment type="caution">
    <text evidence="3">The sequence shown here is derived from an EMBL/GenBank/DDBJ whole genome shotgun (WGS) entry which is preliminary data.</text>
</comment>
<feature type="transmembrane region" description="Helical" evidence="2">
    <location>
        <begin position="151"/>
        <end position="174"/>
    </location>
</feature>
<feature type="region of interest" description="Disordered" evidence="1">
    <location>
        <begin position="61"/>
        <end position="141"/>
    </location>
</feature>
<name>A0A6L5GAR0_9ACTN</name>
<feature type="compositionally biased region" description="Low complexity" evidence="1">
    <location>
        <begin position="106"/>
        <end position="128"/>
    </location>
</feature>
<feature type="compositionally biased region" description="Low complexity" evidence="1">
    <location>
        <begin position="64"/>
        <end position="79"/>
    </location>
</feature>
<sequence length="283" mass="28674">MTTTRSAYPAPVEHLVPQARALADELGSIPSRNQLKARLRIGAPKANAVLAELADYVPNPAPADPATATAPHEPAAAPASTGPAEDETRESRPVVDAAPAEVKPEAATLADPVAPAPAAVADTGTTAAEPVAGPAEADPPRTRRRLATWPVLLLMLPATVAIWSGWVGLGQLAGFGPVHPLPGIADSFVIDTSITLPIGMETYSAYALYVWLSGRAGAKAIAFARVSALLALGIGAAGQIAYHLMSAANVPAAHPLITAAVACIPVAVLGLGAALAHLVKEDA</sequence>
<dbReference type="RefSeq" id="WP_153025829.1">
    <property type="nucleotide sequence ID" value="NZ_WIAO01000015.1"/>
</dbReference>
<keyword evidence="2" id="KW-1133">Transmembrane helix</keyword>
<keyword evidence="4" id="KW-1185">Reference proteome</keyword>
<dbReference type="AlphaFoldDB" id="A0A6L5GAR0"/>
<evidence type="ECO:0000313" key="4">
    <source>
        <dbReference type="Proteomes" id="UP000477750"/>
    </source>
</evidence>
<dbReference type="EMBL" id="WIAO01000015">
    <property type="protein sequence ID" value="MQM26640.1"/>
    <property type="molecule type" value="Genomic_DNA"/>
</dbReference>
<keyword evidence="2" id="KW-0472">Membrane</keyword>
<evidence type="ECO:0000256" key="2">
    <source>
        <dbReference type="SAM" id="Phobius"/>
    </source>
</evidence>
<feature type="transmembrane region" description="Helical" evidence="2">
    <location>
        <begin position="256"/>
        <end position="279"/>
    </location>
</feature>